<dbReference type="EMBL" id="SDDP01000092">
    <property type="protein sequence ID" value="TCZ09520.1"/>
    <property type="molecule type" value="Genomic_DNA"/>
</dbReference>
<name>A0A483XI13_KLEPN</name>
<gene>
    <name evidence="1" type="ORF">ETH51_28505</name>
</gene>
<sequence>MTKHDAIRISQLHQIFYDDEGLIDSEKNVTILYSIGFTIDEIAYFGNTTPGTVQGQLFNARAKLSCASASSLRPMILLRLLSLIIFEQDRLNRL</sequence>
<dbReference type="AlphaFoldDB" id="A0A483XI13"/>
<comment type="caution">
    <text evidence="1">The sequence shown here is derived from an EMBL/GenBank/DDBJ whole genome shotgun (WGS) entry which is preliminary data.</text>
</comment>
<dbReference type="GO" id="GO:0006355">
    <property type="term" value="P:regulation of DNA-templated transcription"/>
    <property type="evidence" value="ECO:0007669"/>
    <property type="project" value="InterPro"/>
</dbReference>
<proteinExistence type="predicted"/>
<organism evidence="1">
    <name type="scientific">Klebsiella pneumoniae</name>
    <dbReference type="NCBI Taxonomy" id="573"/>
    <lineage>
        <taxon>Bacteria</taxon>
        <taxon>Pseudomonadati</taxon>
        <taxon>Pseudomonadota</taxon>
        <taxon>Gammaproteobacteria</taxon>
        <taxon>Enterobacterales</taxon>
        <taxon>Enterobacteriaceae</taxon>
        <taxon>Klebsiella/Raoultella group</taxon>
        <taxon>Klebsiella</taxon>
        <taxon>Klebsiella pneumoniae complex</taxon>
    </lineage>
</organism>
<dbReference type="GO" id="GO:0003677">
    <property type="term" value="F:DNA binding"/>
    <property type="evidence" value="ECO:0007669"/>
    <property type="project" value="UniProtKB-KW"/>
</dbReference>
<protein>
    <submittedName>
        <fullName evidence="1">DNA-binding response regulator</fullName>
    </submittedName>
</protein>
<dbReference type="SUPFAM" id="SSF46894">
    <property type="entry name" value="C-terminal effector domain of the bipartite response regulators"/>
    <property type="match status" value="1"/>
</dbReference>
<dbReference type="InterPro" id="IPR016032">
    <property type="entry name" value="Sig_transdc_resp-reg_C-effctor"/>
</dbReference>
<keyword evidence="1" id="KW-0238">DNA-binding</keyword>
<accession>A0A483XI13</accession>
<reference evidence="1" key="1">
    <citation type="submission" date="2019-01" db="EMBL/GenBank/DDBJ databases">
        <authorList>
            <person name="Lista F."/>
            <person name="Anselmo A."/>
        </authorList>
    </citation>
    <scope>NUCLEOTIDE SEQUENCE</scope>
    <source>
        <strain evidence="1">6R</strain>
    </source>
</reference>
<evidence type="ECO:0000313" key="1">
    <source>
        <dbReference type="EMBL" id="TCZ09520.1"/>
    </source>
</evidence>
<dbReference type="RefSeq" id="WP_000160398.1">
    <property type="nucleotide sequence ID" value="NZ_JAHHZL010000030.1"/>
</dbReference>